<evidence type="ECO:0000313" key="2">
    <source>
        <dbReference type="Proteomes" id="UP001415857"/>
    </source>
</evidence>
<reference evidence="1 2" key="1">
    <citation type="journal article" date="2024" name="Plant J.">
        <title>Genome sequences and population genomics reveal climatic adaptation and genomic divergence between two closely related sweetgum species.</title>
        <authorList>
            <person name="Xu W.Q."/>
            <person name="Ren C.Q."/>
            <person name="Zhang X.Y."/>
            <person name="Comes H.P."/>
            <person name="Liu X.H."/>
            <person name="Li Y.G."/>
            <person name="Kettle C.J."/>
            <person name="Jalonen R."/>
            <person name="Gaisberger H."/>
            <person name="Ma Y.Z."/>
            <person name="Qiu Y.X."/>
        </authorList>
    </citation>
    <scope>NUCLEOTIDE SEQUENCE [LARGE SCALE GENOMIC DNA]</scope>
    <source>
        <strain evidence="1">Hangzhou</strain>
    </source>
</reference>
<evidence type="ECO:0000313" key="1">
    <source>
        <dbReference type="EMBL" id="KAK9277512.1"/>
    </source>
</evidence>
<protein>
    <recommendedName>
        <fullName evidence="3">Cotton fiber protein</fullName>
    </recommendedName>
</protein>
<dbReference type="EMBL" id="JBBPBK010000010">
    <property type="protein sequence ID" value="KAK9277512.1"/>
    <property type="molecule type" value="Genomic_DNA"/>
</dbReference>
<accession>A0AAP0RGN8</accession>
<sequence length="171" mass="19842">MPKKRSPILQKVINFLKISLVLAKMGKPMIPNLIFLKKSRKLKKFKLLKHYNYNFVEEYEFSPSNTPLIHYYRKPFKKRSRSDVYSMFFSCRCLGSLRGDGGDGDYPLEALQPATEDAVVGELLELSDSGVDGEDSVDQRAERFIERFYEEMKMQRQESALQLNEVLDIAC</sequence>
<dbReference type="PANTHER" id="PTHR33265">
    <property type="entry name" value="AVR9/CF-9 RAPIDLY ELICITED PROTEIN-RELATED"/>
    <property type="match status" value="1"/>
</dbReference>
<dbReference type="AlphaFoldDB" id="A0AAP0RGN8"/>
<dbReference type="InterPro" id="IPR008480">
    <property type="entry name" value="DUF761_pln"/>
</dbReference>
<organism evidence="1 2">
    <name type="scientific">Liquidambar formosana</name>
    <name type="common">Formosan gum</name>
    <dbReference type="NCBI Taxonomy" id="63359"/>
    <lineage>
        <taxon>Eukaryota</taxon>
        <taxon>Viridiplantae</taxon>
        <taxon>Streptophyta</taxon>
        <taxon>Embryophyta</taxon>
        <taxon>Tracheophyta</taxon>
        <taxon>Spermatophyta</taxon>
        <taxon>Magnoliopsida</taxon>
        <taxon>eudicotyledons</taxon>
        <taxon>Gunneridae</taxon>
        <taxon>Pentapetalae</taxon>
        <taxon>Saxifragales</taxon>
        <taxon>Altingiaceae</taxon>
        <taxon>Liquidambar</taxon>
    </lineage>
</organism>
<proteinExistence type="predicted"/>
<dbReference type="Pfam" id="PF05553">
    <property type="entry name" value="DUF761"/>
    <property type="match status" value="1"/>
</dbReference>
<evidence type="ECO:0008006" key="3">
    <source>
        <dbReference type="Google" id="ProtNLM"/>
    </source>
</evidence>
<keyword evidence="2" id="KW-1185">Reference proteome</keyword>
<name>A0AAP0RGN8_LIQFO</name>
<comment type="caution">
    <text evidence="1">The sequence shown here is derived from an EMBL/GenBank/DDBJ whole genome shotgun (WGS) entry which is preliminary data.</text>
</comment>
<dbReference type="Proteomes" id="UP001415857">
    <property type="component" value="Unassembled WGS sequence"/>
</dbReference>
<dbReference type="PANTHER" id="PTHR33265:SF10">
    <property type="entry name" value="OS01G0133200 PROTEIN"/>
    <property type="match status" value="1"/>
</dbReference>
<gene>
    <name evidence="1" type="ORF">L1049_007056</name>
</gene>